<reference evidence="2 3" key="1">
    <citation type="submission" date="2023-03" db="EMBL/GenBank/DDBJ databases">
        <title>Bacillus Genome Sequencing.</title>
        <authorList>
            <person name="Dunlap C."/>
        </authorList>
    </citation>
    <scope>NUCLEOTIDE SEQUENCE [LARGE SCALE GENOMIC DNA]</scope>
    <source>
        <strain evidence="2 3">BD-533</strain>
    </source>
</reference>
<dbReference type="InterPro" id="IPR007499">
    <property type="entry name" value="ERF_bacteria_virus"/>
</dbReference>
<protein>
    <submittedName>
        <fullName evidence="2">ERF family protein</fullName>
    </submittedName>
</protein>
<dbReference type="Pfam" id="PF04404">
    <property type="entry name" value="ERF"/>
    <property type="match status" value="1"/>
</dbReference>
<accession>A0ABU6GAH2</accession>
<keyword evidence="3" id="KW-1185">Reference proteome</keyword>
<proteinExistence type="predicted"/>
<name>A0ABU6GAH2_9BACL</name>
<gene>
    <name evidence="2" type="ORF">P4I72_29020</name>
</gene>
<comment type="caution">
    <text evidence="2">The sequence shown here is derived from an EMBL/GenBank/DDBJ whole genome shotgun (WGS) entry which is preliminary data.</text>
</comment>
<dbReference type="Proteomes" id="UP001338137">
    <property type="component" value="Unassembled WGS sequence"/>
</dbReference>
<evidence type="ECO:0000313" key="3">
    <source>
        <dbReference type="Proteomes" id="UP001338137"/>
    </source>
</evidence>
<feature type="compositionally biased region" description="Polar residues" evidence="1">
    <location>
        <begin position="140"/>
        <end position="159"/>
    </location>
</feature>
<evidence type="ECO:0000256" key="1">
    <source>
        <dbReference type="SAM" id="MobiDB-lite"/>
    </source>
</evidence>
<feature type="region of interest" description="Disordered" evidence="1">
    <location>
        <begin position="124"/>
        <end position="162"/>
    </location>
</feature>
<dbReference type="RefSeq" id="WP_326075078.1">
    <property type="nucleotide sequence ID" value="NZ_JARLKY010000087.1"/>
</dbReference>
<sequence>MCNKSESIGKIALALVAFSGDVRAIEKDGTNPHFNSAYTTLDHMIDETKPLLHKHGLTVMQFPGGDGERVTVRTMILHDSGEWIESEALTLKAVKLDPQGAGSAITYARRYSYAAALSLSLGDDDDGNGASQPPARTEQPRQSNTVSSQQNTNTGQASASGDCISEGQTKMLYAKWKSSVHKDLPKPDVCQLLSAELNKNIGDFKEIKKNDINNVIKWFEEHAA</sequence>
<dbReference type="EMBL" id="JARLKY010000087">
    <property type="protein sequence ID" value="MEC0231146.1"/>
    <property type="molecule type" value="Genomic_DNA"/>
</dbReference>
<evidence type="ECO:0000313" key="2">
    <source>
        <dbReference type="EMBL" id="MEC0231146.1"/>
    </source>
</evidence>
<organism evidence="2 3">
    <name type="scientific">Paenibacillus alba</name>
    <dbReference type="NCBI Taxonomy" id="1197127"/>
    <lineage>
        <taxon>Bacteria</taxon>
        <taxon>Bacillati</taxon>
        <taxon>Bacillota</taxon>
        <taxon>Bacilli</taxon>
        <taxon>Bacillales</taxon>
        <taxon>Paenibacillaceae</taxon>
        <taxon>Paenibacillus</taxon>
    </lineage>
</organism>